<accession>A0A4Y2UVW5</accession>
<dbReference type="EMBL" id="BGPR01040272">
    <property type="protein sequence ID" value="GBO16372.1"/>
    <property type="molecule type" value="Genomic_DNA"/>
</dbReference>
<dbReference type="Proteomes" id="UP000499080">
    <property type="component" value="Unassembled WGS sequence"/>
</dbReference>
<dbReference type="AlphaFoldDB" id="A0A4Y2UVW5"/>
<keyword evidence="2" id="KW-1185">Reference proteome</keyword>
<feature type="non-terminal residue" evidence="1">
    <location>
        <position position="47"/>
    </location>
</feature>
<name>A0A4Y2UVW5_ARAVE</name>
<gene>
    <name evidence="1" type="ORF">AVEN_59827_1</name>
</gene>
<comment type="caution">
    <text evidence="1">The sequence shown here is derived from an EMBL/GenBank/DDBJ whole genome shotgun (WGS) entry which is preliminary data.</text>
</comment>
<organism evidence="1 2">
    <name type="scientific">Araneus ventricosus</name>
    <name type="common">Orbweaver spider</name>
    <name type="synonym">Epeira ventricosa</name>
    <dbReference type="NCBI Taxonomy" id="182803"/>
    <lineage>
        <taxon>Eukaryota</taxon>
        <taxon>Metazoa</taxon>
        <taxon>Ecdysozoa</taxon>
        <taxon>Arthropoda</taxon>
        <taxon>Chelicerata</taxon>
        <taxon>Arachnida</taxon>
        <taxon>Araneae</taxon>
        <taxon>Araneomorphae</taxon>
        <taxon>Entelegynae</taxon>
        <taxon>Araneoidea</taxon>
        <taxon>Araneidae</taxon>
        <taxon>Araneus</taxon>
    </lineage>
</organism>
<evidence type="ECO:0000313" key="2">
    <source>
        <dbReference type="Proteomes" id="UP000499080"/>
    </source>
</evidence>
<proteinExistence type="predicted"/>
<protein>
    <submittedName>
        <fullName evidence="1">Uncharacterized protein</fullName>
    </submittedName>
</protein>
<reference evidence="1 2" key="1">
    <citation type="journal article" date="2019" name="Sci. Rep.">
        <title>Orb-weaving spider Araneus ventricosus genome elucidates the spidroin gene catalogue.</title>
        <authorList>
            <person name="Kono N."/>
            <person name="Nakamura H."/>
            <person name="Ohtoshi R."/>
            <person name="Moran D.A.P."/>
            <person name="Shinohara A."/>
            <person name="Yoshida Y."/>
            <person name="Fujiwara M."/>
            <person name="Mori M."/>
            <person name="Tomita M."/>
            <person name="Arakawa K."/>
        </authorList>
    </citation>
    <scope>NUCLEOTIDE SEQUENCE [LARGE SCALE GENOMIC DNA]</scope>
</reference>
<evidence type="ECO:0000313" key="1">
    <source>
        <dbReference type="EMBL" id="GBO16372.1"/>
    </source>
</evidence>
<sequence>MCYGFFQVMQQESETNDMNPGKCKATTRFDLLEGVLGFCDAPPPNPK</sequence>